<organism evidence="1 2">
    <name type="scientific">Pyrus ussuriensis x Pyrus communis</name>
    <dbReference type="NCBI Taxonomy" id="2448454"/>
    <lineage>
        <taxon>Eukaryota</taxon>
        <taxon>Viridiplantae</taxon>
        <taxon>Streptophyta</taxon>
        <taxon>Embryophyta</taxon>
        <taxon>Tracheophyta</taxon>
        <taxon>Spermatophyta</taxon>
        <taxon>Magnoliopsida</taxon>
        <taxon>eudicotyledons</taxon>
        <taxon>Gunneridae</taxon>
        <taxon>Pentapetalae</taxon>
        <taxon>rosids</taxon>
        <taxon>fabids</taxon>
        <taxon>Rosales</taxon>
        <taxon>Rosaceae</taxon>
        <taxon>Amygdaloideae</taxon>
        <taxon>Maleae</taxon>
        <taxon>Pyrus</taxon>
    </lineage>
</organism>
<comment type="caution">
    <text evidence="1">The sequence shown here is derived from an EMBL/GenBank/DDBJ whole genome shotgun (WGS) entry which is preliminary data.</text>
</comment>
<accession>A0A5N5F9T0</accession>
<proteinExistence type="predicted"/>
<reference evidence="1 2" key="1">
    <citation type="submission" date="2019-09" db="EMBL/GenBank/DDBJ databases">
        <authorList>
            <person name="Ou C."/>
        </authorList>
    </citation>
    <scope>NUCLEOTIDE SEQUENCE [LARGE SCALE GENOMIC DNA]</scope>
    <source>
        <strain evidence="1">S2</strain>
        <tissue evidence="1">Leaf</tissue>
    </source>
</reference>
<dbReference type="AlphaFoldDB" id="A0A5N5F9T0"/>
<dbReference type="PROSITE" id="PS51257">
    <property type="entry name" value="PROKAR_LIPOPROTEIN"/>
    <property type="match status" value="1"/>
</dbReference>
<dbReference type="Proteomes" id="UP000327157">
    <property type="component" value="Chromosome 13"/>
</dbReference>
<gene>
    <name evidence="1" type="ORF">D8674_010097</name>
</gene>
<reference evidence="1 2" key="3">
    <citation type="submission" date="2019-11" db="EMBL/GenBank/DDBJ databases">
        <title>A de novo genome assembly of a pear dwarfing rootstock.</title>
        <authorList>
            <person name="Wang F."/>
            <person name="Wang J."/>
            <person name="Li S."/>
            <person name="Zhang Y."/>
            <person name="Fang M."/>
            <person name="Ma L."/>
            <person name="Zhao Y."/>
            <person name="Jiang S."/>
        </authorList>
    </citation>
    <scope>NUCLEOTIDE SEQUENCE [LARGE SCALE GENOMIC DNA]</scope>
    <source>
        <strain evidence="1">S2</strain>
        <tissue evidence="1">Leaf</tissue>
    </source>
</reference>
<reference evidence="2" key="2">
    <citation type="submission" date="2019-10" db="EMBL/GenBank/DDBJ databases">
        <title>A de novo genome assembly of a pear dwarfing rootstock.</title>
        <authorList>
            <person name="Wang F."/>
            <person name="Wang J."/>
            <person name="Li S."/>
            <person name="Zhang Y."/>
            <person name="Fang M."/>
            <person name="Ma L."/>
            <person name="Zhao Y."/>
            <person name="Jiang S."/>
        </authorList>
    </citation>
    <scope>NUCLEOTIDE SEQUENCE [LARGE SCALE GENOMIC DNA]</scope>
</reference>
<evidence type="ECO:0000313" key="2">
    <source>
        <dbReference type="Proteomes" id="UP000327157"/>
    </source>
</evidence>
<keyword evidence="2" id="KW-1185">Reference proteome</keyword>
<evidence type="ECO:0000313" key="1">
    <source>
        <dbReference type="EMBL" id="KAB2599826.1"/>
    </source>
</evidence>
<sequence length="75" mass="7960">MKTTFSLNLCAPATPFPLPTIVFSCSWLHTSHLDSGSVLLGVSSLIGAVVSQWLPLPELSYPSIGLCRAAVPFSE</sequence>
<protein>
    <submittedName>
        <fullName evidence="1">Uncharacterized protein</fullName>
    </submittedName>
</protein>
<name>A0A5N5F9T0_9ROSA</name>
<dbReference type="EMBL" id="SMOL01000753">
    <property type="protein sequence ID" value="KAB2599826.1"/>
    <property type="molecule type" value="Genomic_DNA"/>
</dbReference>